<comment type="catalytic activity">
    <reaction evidence="1">
        <text>Hydrolysis of terminal, non-reducing alpha-D-galactose residues in alpha-D-galactosides, including galactose oligosaccharides, galactomannans and galactolipids.</text>
        <dbReference type="EC" id="3.2.1.22"/>
    </reaction>
</comment>
<dbReference type="Proteomes" id="UP000292935">
    <property type="component" value="Unassembled WGS sequence"/>
</dbReference>
<dbReference type="Gene3D" id="2.60.120.200">
    <property type="match status" value="1"/>
</dbReference>
<feature type="signal peptide" evidence="6">
    <location>
        <begin position="1"/>
        <end position="38"/>
    </location>
</feature>
<sequence length="1100" mass="116206">MQPTSSSFPSRPRAVVLTFATIAALASSTLVLPSAAHAADVPVTPATVGYGSSSPAAADTTVMAVHAAGRTIIDVTDFGADPTGESDSAGAIADAVEHAKALGTPVTIRFPYGTYDIYPEQTEKRELYVSNTTGADAGPRVKNIGILIEDMSDVIVDGEGSKFNFHGLQTQFAAIRTEDVTFTGFSTDWVAPNTVDLTVLDTGVANGVPYRDIQVPPGTRYEIANGKAAFLGEASPVTGQPYWRYEPGSATQGHNQRRHLATGQTYRTSIPVWTNSTGVSELGDNRLRVTYSGSTDPGGRGEVYELRPTYRDTPGVFAFEAANTDLVDLEFGYLHGFGMVGQMSHNITLDGVRFKTEDGTWRQTSGFADYLQMSGVGGKVQILNTLFDNPHDDPINIHGTYMQVKGVDVANKKVTLQYMHHQSAGFPQFYPGDSLRFVTRGTMLPVAGENFTVTGVTGPSGYDHDTSLTQMTVTLDRAPQGIQVDTHAAESLTYTPEVRIAGNTFASVPTRGILVTTPKPVVIERNLFDQVGMASIYISGDAANWYESGGVEDLVIRENIFDRPTTSAPVIYFDPTNGATEPDRTVHRNVLIDDNRFNLLPGTQLLNAKSVSDLTFTNNAVGWFGPTTTPDPAKSSRTALFSMNGSHRFEFSDNTYAPGFNVRVSTNTAASEVTGNDPFAVNADSMTQVPTVPLAAGLSWIREDASRWSAVAPDSIRLLSGGGTLWATQNSSNGILLRDASGVSPNEVVVKMAGATKSFYEEAGLIYYVDDENYVALHRKHNNGTPWLALVTEAGGSPNENTRINAPAAADIWIKIARNGNAFTGSYSTNGVDFTTIGTITNAAVGAATPRVGVMADGPFASGSTPAAFVMSGLKVDGTAVPFFDSVPPPVEMRLAAALEDPAWQGVDFGAPVAPRSWLTVVPASLDSVSTTLTPVDDDTDVVLAVNGRPVEYGSGAIELPLAAGANLLEARTFAPNGDSQTYRWTVVSLKPGVVVSTRPPVAPALDVAVTAATKCIGGKVVVSVRATNAEAVPVSIAFASEFGQKSFAAVAPGKNAVHTFTTRQAGIPAGEVDVTAQATIDGQPVTATVAAEYAANSCG</sequence>
<name>A0A4Q2JMW0_9MICO</name>
<dbReference type="Pfam" id="PF23764">
    <property type="entry name" value="Beta-barrel_GLAA-B_II"/>
    <property type="match status" value="1"/>
</dbReference>
<feature type="chain" id="PRO_5020192893" evidence="6">
    <location>
        <begin position="39"/>
        <end position="1100"/>
    </location>
</feature>
<dbReference type="Gene3D" id="2.160.20.10">
    <property type="entry name" value="Single-stranded right-handed beta-helix, Pectin lyase-like"/>
    <property type="match status" value="1"/>
</dbReference>
<dbReference type="Pfam" id="PF12708">
    <property type="entry name" value="Pect-lyase_RHGA_epim"/>
    <property type="match status" value="1"/>
</dbReference>
<dbReference type="InterPro" id="IPR024535">
    <property type="entry name" value="RHGA/B-epi-like_pectate_lyase"/>
</dbReference>
<accession>A0A4Q2JMW0</accession>
<reference evidence="9 10" key="1">
    <citation type="submission" date="2019-01" db="EMBL/GenBank/DDBJ databases">
        <authorList>
            <person name="Li J."/>
        </authorList>
    </citation>
    <scope>NUCLEOTIDE SEQUENCE [LARGE SCALE GENOMIC DNA]</scope>
    <source>
        <strain evidence="9 10">CCUG 35506</strain>
    </source>
</reference>
<keyword evidence="10" id="KW-1185">Reference proteome</keyword>
<evidence type="ECO:0000259" key="7">
    <source>
        <dbReference type="Pfam" id="PF12708"/>
    </source>
</evidence>
<evidence type="ECO:0000313" key="9">
    <source>
        <dbReference type="EMBL" id="RXZ47470.1"/>
    </source>
</evidence>
<evidence type="ECO:0000259" key="8">
    <source>
        <dbReference type="Pfam" id="PF23764"/>
    </source>
</evidence>
<dbReference type="SUPFAM" id="SSF51126">
    <property type="entry name" value="Pectin lyase-like"/>
    <property type="match status" value="1"/>
</dbReference>
<evidence type="ECO:0000256" key="5">
    <source>
        <dbReference type="ARBA" id="ARBA00023295"/>
    </source>
</evidence>
<evidence type="ECO:0000256" key="6">
    <source>
        <dbReference type="SAM" id="SignalP"/>
    </source>
</evidence>
<dbReference type="InterPro" id="IPR009784">
    <property type="entry name" value="DUF1349"/>
</dbReference>
<comment type="catalytic activity">
    <reaction evidence="2">
        <text>Hydrolysis of terminal, non-reducing branched (1-&gt;3)-alpha-D-galactosidic residues, producing free D-galactose.</text>
        <dbReference type="EC" id="3.2.1.n1"/>
    </reaction>
</comment>
<dbReference type="Pfam" id="PF07081">
    <property type="entry name" value="DUF1349"/>
    <property type="match status" value="1"/>
</dbReference>
<comment type="caution">
    <text evidence="9">The sequence shown here is derived from an EMBL/GenBank/DDBJ whole genome shotgun (WGS) entry which is preliminary data.</text>
</comment>
<dbReference type="EMBL" id="SDPO01000003">
    <property type="protein sequence ID" value="RXZ47470.1"/>
    <property type="molecule type" value="Genomic_DNA"/>
</dbReference>
<evidence type="ECO:0000256" key="2">
    <source>
        <dbReference type="ARBA" id="ARBA00001271"/>
    </source>
</evidence>
<proteinExistence type="predicted"/>
<evidence type="ECO:0000313" key="10">
    <source>
        <dbReference type="Proteomes" id="UP000292935"/>
    </source>
</evidence>
<evidence type="ECO:0000256" key="1">
    <source>
        <dbReference type="ARBA" id="ARBA00001255"/>
    </source>
</evidence>
<dbReference type="InterPro" id="IPR011050">
    <property type="entry name" value="Pectin_lyase_fold/virulence"/>
</dbReference>
<keyword evidence="5" id="KW-0326">Glycosidase</keyword>
<dbReference type="AlphaFoldDB" id="A0A4Q2JMW0"/>
<evidence type="ECO:0000256" key="4">
    <source>
        <dbReference type="ARBA" id="ARBA00022801"/>
    </source>
</evidence>
<dbReference type="InterPro" id="IPR056441">
    <property type="entry name" value="Beta-barrel_GLAA-B_II"/>
</dbReference>
<dbReference type="OrthoDB" id="5007922at2"/>
<protein>
    <submittedName>
        <fullName evidence="9">DUF1349 domain-containing protein</fullName>
    </submittedName>
</protein>
<dbReference type="InterPro" id="IPR012334">
    <property type="entry name" value="Pectin_lyas_fold"/>
</dbReference>
<keyword evidence="4" id="KW-0378">Hydrolase</keyword>
<dbReference type="SUPFAM" id="SSF49899">
    <property type="entry name" value="Concanavalin A-like lectins/glucanases"/>
    <property type="match status" value="1"/>
</dbReference>
<feature type="domain" description="Rhamnogalacturonase A/B/Epimerase-like pectate lyase" evidence="7">
    <location>
        <begin position="73"/>
        <end position="117"/>
    </location>
</feature>
<keyword evidence="6" id="KW-0732">Signal</keyword>
<evidence type="ECO:0000256" key="3">
    <source>
        <dbReference type="ARBA" id="ARBA00022737"/>
    </source>
</evidence>
<organism evidence="9 10">
    <name type="scientific">Agromyces fucosus</name>
    <dbReference type="NCBI Taxonomy" id="41985"/>
    <lineage>
        <taxon>Bacteria</taxon>
        <taxon>Bacillati</taxon>
        <taxon>Actinomycetota</taxon>
        <taxon>Actinomycetes</taxon>
        <taxon>Micrococcales</taxon>
        <taxon>Microbacteriaceae</taxon>
        <taxon>Agromyces</taxon>
    </lineage>
</organism>
<dbReference type="InterPro" id="IPR013320">
    <property type="entry name" value="ConA-like_dom_sf"/>
</dbReference>
<gene>
    <name evidence="9" type="ORF">ESP57_13000</name>
</gene>
<feature type="domain" description="GLAA-B beta-barrel" evidence="8">
    <location>
        <begin position="413"/>
        <end position="455"/>
    </location>
</feature>
<keyword evidence="3" id="KW-0677">Repeat</keyword>